<feature type="region of interest" description="Disordered" evidence="1">
    <location>
        <begin position="449"/>
        <end position="473"/>
    </location>
</feature>
<feature type="compositionally biased region" description="Basic and acidic residues" evidence="1">
    <location>
        <begin position="20"/>
        <end position="30"/>
    </location>
</feature>
<evidence type="ECO:0000313" key="3">
    <source>
        <dbReference type="Proteomes" id="UP000242519"/>
    </source>
</evidence>
<feature type="region of interest" description="Disordered" evidence="1">
    <location>
        <begin position="352"/>
        <end position="389"/>
    </location>
</feature>
<dbReference type="InParanoid" id="A0A218YTQ9"/>
<sequence>MDSQAPTGLVLRPHLVQADCSEHPDHDHLPHGAVDIPQSARPPTRRPRQPDSATPALAANTDCGEHIQARLEAGRLRRNGGFRSAGSGYLAWPQPSLALREDLDALLVGPPSAESGLLSAPRGSRIPGLGLQGLGGTGEPLSRRRADPSSAGRRGRRTQAEGVTRSRARRLDAAASASAAASPDWTSGRRNPGGTSSSSKPLTTKRRVHDGPLERRRPPTVWDDGGVQSASREPLPARGGLTSAEECRSVRLPSLHALGILGRRLSRKPGKTRPCPGRARPPVTGSGDRAGIPTMPTHARGALVRVLERGDEITGGVQETRSLRLTAQGGGELDGFWLDVAESAGVRGHHRDGFGSWARAPRPQATHRSGVEGRDGEGSRVGTSTDLGLGKVERSGRCTMYHISQPVLPRNSWTGSHVASPVSTLAEEIYRLPRCCENPSCSLHSTVSDVSEHISPGGGRSGRNVVGLDRGGA</sequence>
<evidence type="ECO:0000313" key="2">
    <source>
        <dbReference type="EMBL" id="OWO97950.1"/>
    </source>
</evidence>
<comment type="caution">
    <text evidence="2">The sequence shown here is derived from an EMBL/GenBank/DDBJ whole genome shotgun (WGS) entry which is preliminary data.</text>
</comment>
<feature type="compositionally biased region" description="Basic and acidic residues" evidence="1">
    <location>
        <begin position="369"/>
        <end position="378"/>
    </location>
</feature>
<protein>
    <submittedName>
        <fullName evidence="2">Malate dehydrogenase</fullName>
    </submittedName>
</protein>
<dbReference type="AlphaFoldDB" id="A0A218YTQ9"/>
<feature type="region of interest" description="Disordered" evidence="1">
    <location>
        <begin position="266"/>
        <end position="295"/>
    </location>
</feature>
<feature type="region of interest" description="Disordered" evidence="1">
    <location>
        <begin position="20"/>
        <end position="57"/>
    </location>
</feature>
<reference evidence="2 3" key="1">
    <citation type="submission" date="2017-04" db="EMBL/GenBank/DDBJ databases">
        <title>Draft genome sequence of Marssonina coronaria NL1: causal agent of apple blotch.</title>
        <authorList>
            <person name="Cheng Q."/>
        </authorList>
    </citation>
    <scope>NUCLEOTIDE SEQUENCE [LARGE SCALE GENOMIC DNA]</scope>
    <source>
        <strain evidence="2 3">NL1</strain>
    </source>
</reference>
<accession>A0A218YTQ9</accession>
<feature type="compositionally biased region" description="Polar residues" evidence="1">
    <location>
        <begin position="184"/>
        <end position="202"/>
    </location>
</feature>
<feature type="region of interest" description="Disordered" evidence="1">
    <location>
        <begin position="114"/>
        <end position="242"/>
    </location>
</feature>
<evidence type="ECO:0000256" key="1">
    <source>
        <dbReference type="SAM" id="MobiDB-lite"/>
    </source>
</evidence>
<keyword evidence="3" id="KW-1185">Reference proteome</keyword>
<name>A0A218YTQ9_9HELO</name>
<feature type="compositionally biased region" description="Low complexity" evidence="1">
    <location>
        <begin position="173"/>
        <end position="182"/>
    </location>
</feature>
<proteinExistence type="predicted"/>
<dbReference type="Proteomes" id="UP000242519">
    <property type="component" value="Unassembled WGS sequence"/>
</dbReference>
<organism evidence="2 3">
    <name type="scientific">Diplocarpon coronariae</name>
    <dbReference type="NCBI Taxonomy" id="2795749"/>
    <lineage>
        <taxon>Eukaryota</taxon>
        <taxon>Fungi</taxon>
        <taxon>Dikarya</taxon>
        <taxon>Ascomycota</taxon>
        <taxon>Pezizomycotina</taxon>
        <taxon>Leotiomycetes</taxon>
        <taxon>Helotiales</taxon>
        <taxon>Drepanopezizaceae</taxon>
        <taxon>Diplocarpon</taxon>
    </lineage>
</organism>
<dbReference type="EMBL" id="MZNU01000416">
    <property type="protein sequence ID" value="OWO97950.1"/>
    <property type="molecule type" value="Genomic_DNA"/>
</dbReference>
<gene>
    <name evidence="2" type="ORF">B2J93_8147</name>
</gene>